<name>A0A1M5IEI2_STRHI</name>
<gene>
    <name evidence="1" type="ORF">SAMN05444320_107231</name>
</gene>
<dbReference type="Proteomes" id="UP000184501">
    <property type="component" value="Unassembled WGS sequence"/>
</dbReference>
<organism evidence="1 2">
    <name type="scientific">Streptoalloteichus hindustanus</name>
    <dbReference type="NCBI Taxonomy" id="2017"/>
    <lineage>
        <taxon>Bacteria</taxon>
        <taxon>Bacillati</taxon>
        <taxon>Actinomycetota</taxon>
        <taxon>Actinomycetes</taxon>
        <taxon>Pseudonocardiales</taxon>
        <taxon>Pseudonocardiaceae</taxon>
        <taxon>Streptoalloteichus</taxon>
    </lineage>
</organism>
<evidence type="ECO:0000313" key="1">
    <source>
        <dbReference type="EMBL" id="SHG26203.1"/>
    </source>
</evidence>
<reference evidence="1 2" key="1">
    <citation type="submission" date="2016-11" db="EMBL/GenBank/DDBJ databases">
        <authorList>
            <person name="Jaros S."/>
            <person name="Januszkiewicz K."/>
            <person name="Wedrychowicz H."/>
        </authorList>
    </citation>
    <scope>NUCLEOTIDE SEQUENCE [LARGE SCALE GENOMIC DNA]</scope>
    <source>
        <strain evidence="1 2">DSM 44523</strain>
    </source>
</reference>
<dbReference type="RefSeq" id="WP_073486668.1">
    <property type="nucleotide sequence ID" value="NZ_FQVN01000007.1"/>
</dbReference>
<dbReference type="AlphaFoldDB" id="A0A1M5IEI2"/>
<dbReference type="EMBL" id="FQVN01000007">
    <property type="protein sequence ID" value="SHG26203.1"/>
    <property type="molecule type" value="Genomic_DNA"/>
</dbReference>
<sequence>MRLLVSDEETSDELPGDAISYQCSLTAVCIALLLQDASLHGDRENDIIARSAWDAARESVAFADRRLVVEYLDVPRQVNELRSLRAQL</sequence>
<dbReference type="STRING" id="2017.SAMN05444320_107231"/>
<proteinExistence type="predicted"/>
<protein>
    <submittedName>
        <fullName evidence="1">Uncharacterized protein</fullName>
    </submittedName>
</protein>
<keyword evidence="2" id="KW-1185">Reference proteome</keyword>
<dbReference type="OrthoDB" id="3777082at2"/>
<accession>A0A1M5IEI2</accession>
<evidence type="ECO:0000313" key="2">
    <source>
        <dbReference type="Proteomes" id="UP000184501"/>
    </source>
</evidence>